<dbReference type="AlphaFoldDB" id="A0A8S0WP92"/>
<organism evidence="2 3">
    <name type="scientific">Candidatus Methylobacter favarea</name>
    <dbReference type="NCBI Taxonomy" id="2707345"/>
    <lineage>
        <taxon>Bacteria</taxon>
        <taxon>Pseudomonadati</taxon>
        <taxon>Pseudomonadota</taxon>
        <taxon>Gammaproteobacteria</taxon>
        <taxon>Methylococcales</taxon>
        <taxon>Methylococcaceae</taxon>
        <taxon>Methylobacter</taxon>
    </lineage>
</organism>
<reference evidence="2 3" key="1">
    <citation type="submission" date="2020-02" db="EMBL/GenBank/DDBJ databases">
        <authorList>
            <person name="Hogendoorn C."/>
        </authorList>
    </citation>
    <scope>NUCLEOTIDE SEQUENCE [LARGE SCALE GENOMIC DNA]</scope>
    <source>
        <strain evidence="2">METHB21</strain>
    </source>
</reference>
<evidence type="ECO:0000259" key="1">
    <source>
        <dbReference type="Pfam" id="PF05713"/>
    </source>
</evidence>
<feature type="domain" description="Bacterial mobilisation" evidence="1">
    <location>
        <begin position="115"/>
        <end position="140"/>
    </location>
</feature>
<dbReference type="Pfam" id="PF05713">
    <property type="entry name" value="MobC"/>
    <property type="match status" value="1"/>
</dbReference>
<dbReference type="EMBL" id="CADCXN010000057">
    <property type="protein sequence ID" value="CAA9890795.1"/>
    <property type="molecule type" value="Genomic_DNA"/>
</dbReference>
<sequence>MAVLKTTVDNDTKERFHEIALSQGMTEAELLRSVVLMLVDQQEVSADAIVLRPDNTKSSRITVGIPGFLVDAVKTRASSKGMAVSRWVAALVQSNVTGQPVMTDKELLALQASGRELAAIGRNVNQIAKALNIAFEDTDRVKLKLLSELSQVIDDNRSVIRALVRTSQNAWDAD</sequence>
<gene>
    <name evidence="2" type="ORF">METHB2_290042</name>
</gene>
<proteinExistence type="predicted"/>
<name>A0A8S0WP92_9GAMM</name>
<dbReference type="Proteomes" id="UP000494216">
    <property type="component" value="Unassembled WGS sequence"/>
</dbReference>
<evidence type="ECO:0000313" key="2">
    <source>
        <dbReference type="EMBL" id="CAA9890795.1"/>
    </source>
</evidence>
<protein>
    <recommendedName>
        <fullName evidence="1">Bacterial mobilisation domain-containing protein</fullName>
    </recommendedName>
</protein>
<accession>A0A8S0WP92</accession>
<evidence type="ECO:0000313" key="3">
    <source>
        <dbReference type="Proteomes" id="UP000494216"/>
    </source>
</evidence>
<dbReference type="RefSeq" id="WP_174625707.1">
    <property type="nucleotide sequence ID" value="NZ_CADCXN010000057.1"/>
</dbReference>
<dbReference type="InterPro" id="IPR008687">
    <property type="entry name" value="MobC"/>
</dbReference>
<keyword evidence="3" id="KW-1185">Reference proteome</keyword>
<comment type="caution">
    <text evidence="2">The sequence shown here is derived from an EMBL/GenBank/DDBJ whole genome shotgun (WGS) entry which is preliminary data.</text>
</comment>